<keyword evidence="5 8" id="KW-0812">Transmembrane</keyword>
<organism evidence="9 10">
    <name type="scientific">Treponema medium ATCC 700293</name>
    <dbReference type="NCBI Taxonomy" id="1125700"/>
    <lineage>
        <taxon>Bacteria</taxon>
        <taxon>Pseudomonadati</taxon>
        <taxon>Spirochaetota</taxon>
        <taxon>Spirochaetia</taxon>
        <taxon>Spirochaetales</taxon>
        <taxon>Treponemataceae</taxon>
        <taxon>Treponema</taxon>
    </lineage>
</organism>
<dbReference type="InterPro" id="IPR037294">
    <property type="entry name" value="ABC_BtuC-like"/>
</dbReference>
<keyword evidence="7 8" id="KW-0472">Membrane</keyword>
<feature type="transmembrane region" description="Helical" evidence="8">
    <location>
        <begin position="241"/>
        <end position="268"/>
    </location>
</feature>
<dbReference type="Proteomes" id="UP000014634">
    <property type="component" value="Unassembled WGS sequence"/>
</dbReference>
<dbReference type="GO" id="GO:0033214">
    <property type="term" value="P:siderophore-iron import into cell"/>
    <property type="evidence" value="ECO:0007669"/>
    <property type="project" value="TreeGrafter"/>
</dbReference>
<gene>
    <name evidence="9" type="ORF">HMPREF9195_00868</name>
</gene>
<dbReference type="AlphaFoldDB" id="A0AA87TFC5"/>
<dbReference type="PANTHER" id="PTHR30472">
    <property type="entry name" value="FERRIC ENTEROBACTIN TRANSPORT SYSTEM PERMEASE PROTEIN"/>
    <property type="match status" value="1"/>
</dbReference>
<feature type="transmembrane region" description="Helical" evidence="8">
    <location>
        <begin position="67"/>
        <end position="87"/>
    </location>
</feature>
<feature type="transmembrane region" description="Helical" evidence="8">
    <location>
        <begin position="280"/>
        <end position="298"/>
    </location>
</feature>
<feature type="transmembrane region" description="Helical" evidence="8">
    <location>
        <begin position="193"/>
        <end position="215"/>
    </location>
</feature>
<evidence type="ECO:0000256" key="2">
    <source>
        <dbReference type="ARBA" id="ARBA00007935"/>
    </source>
</evidence>
<evidence type="ECO:0000313" key="10">
    <source>
        <dbReference type="Proteomes" id="UP000014634"/>
    </source>
</evidence>
<dbReference type="InterPro" id="IPR000522">
    <property type="entry name" value="ABC_transptr_permease_BtuC"/>
</dbReference>
<feature type="transmembrane region" description="Helical" evidence="8">
    <location>
        <begin position="148"/>
        <end position="173"/>
    </location>
</feature>
<dbReference type="Gene3D" id="1.10.3470.10">
    <property type="entry name" value="ABC transporter involved in vitamin B12 uptake, BtuC"/>
    <property type="match status" value="1"/>
</dbReference>
<evidence type="ECO:0000256" key="6">
    <source>
        <dbReference type="ARBA" id="ARBA00022989"/>
    </source>
</evidence>
<keyword evidence="6 8" id="KW-1133">Transmembrane helix</keyword>
<dbReference type="CDD" id="cd06550">
    <property type="entry name" value="TM_ABC_iron-siderophores_like"/>
    <property type="match status" value="1"/>
</dbReference>
<evidence type="ECO:0000256" key="4">
    <source>
        <dbReference type="ARBA" id="ARBA00022475"/>
    </source>
</evidence>
<evidence type="ECO:0000256" key="5">
    <source>
        <dbReference type="ARBA" id="ARBA00022692"/>
    </source>
</evidence>
<keyword evidence="3" id="KW-0813">Transport</keyword>
<comment type="similarity">
    <text evidence="2">Belongs to the binding-protein-dependent transport system permease family. FecCD subfamily.</text>
</comment>
<proteinExistence type="inferred from homology"/>
<protein>
    <submittedName>
        <fullName evidence="9">Uncharacterized protein</fullName>
    </submittedName>
</protein>
<dbReference type="Pfam" id="PF01032">
    <property type="entry name" value="FecCD"/>
    <property type="match status" value="1"/>
</dbReference>
<name>A0AA87TFC5_TREMD</name>
<reference evidence="9 10" key="1">
    <citation type="submission" date="2013-04" db="EMBL/GenBank/DDBJ databases">
        <title>The Genome Sequence of Treponema medium ATCC 700293.</title>
        <authorList>
            <consortium name="The Broad Institute Genomics Platform"/>
            <person name="Earl A."/>
            <person name="Ward D."/>
            <person name="Feldgarden M."/>
            <person name="Gevers D."/>
            <person name="Leonetti C."/>
            <person name="Blanton J.M."/>
            <person name="Dewhirst F.E."/>
            <person name="Izard J."/>
            <person name="Walker B."/>
            <person name="Young S."/>
            <person name="Zeng Q."/>
            <person name="Gargeya S."/>
            <person name="Fitzgerald M."/>
            <person name="Haas B."/>
            <person name="Abouelleil A."/>
            <person name="Allen A.W."/>
            <person name="Alvarado L."/>
            <person name="Arachchi H.M."/>
            <person name="Berlin A.M."/>
            <person name="Chapman S.B."/>
            <person name="Gainer-Dewar J."/>
            <person name="Goldberg J."/>
            <person name="Griggs A."/>
            <person name="Gujja S."/>
            <person name="Hansen M."/>
            <person name="Howarth C."/>
            <person name="Imamovic A."/>
            <person name="Ireland A."/>
            <person name="Larimer J."/>
            <person name="McCowan C."/>
            <person name="Murphy C."/>
            <person name="Pearson M."/>
            <person name="Poon T.W."/>
            <person name="Priest M."/>
            <person name="Roberts A."/>
            <person name="Saif S."/>
            <person name="Shea T."/>
            <person name="Sisk P."/>
            <person name="Sykes S."/>
            <person name="Wortman J."/>
            <person name="Nusbaum C."/>
            <person name="Birren B."/>
        </authorList>
    </citation>
    <scope>NUCLEOTIDE SEQUENCE [LARGE SCALE GENOMIC DNA]</scope>
    <source>
        <strain evidence="9 10">ATCC 700293</strain>
    </source>
</reference>
<evidence type="ECO:0000256" key="7">
    <source>
        <dbReference type="ARBA" id="ARBA00023136"/>
    </source>
</evidence>
<dbReference type="EMBL" id="ATFE01000005">
    <property type="protein sequence ID" value="EPF29358.1"/>
    <property type="molecule type" value="Genomic_DNA"/>
</dbReference>
<evidence type="ECO:0000256" key="1">
    <source>
        <dbReference type="ARBA" id="ARBA00004651"/>
    </source>
</evidence>
<comment type="subcellular location">
    <subcellularLocation>
        <location evidence="1">Cell membrane</location>
        <topology evidence="1">Multi-pass membrane protein</topology>
    </subcellularLocation>
</comment>
<accession>A0AA87TFC5</accession>
<keyword evidence="4" id="KW-1003">Cell membrane</keyword>
<dbReference type="GO" id="GO:0005886">
    <property type="term" value="C:plasma membrane"/>
    <property type="evidence" value="ECO:0007669"/>
    <property type="project" value="UniProtKB-SubCell"/>
</dbReference>
<evidence type="ECO:0000313" key="9">
    <source>
        <dbReference type="EMBL" id="EPF29358.1"/>
    </source>
</evidence>
<comment type="caution">
    <text evidence="9">The sequence shown here is derived from an EMBL/GenBank/DDBJ whole genome shotgun (WGS) entry which is preliminary data.</text>
</comment>
<evidence type="ECO:0000256" key="8">
    <source>
        <dbReference type="SAM" id="Phobius"/>
    </source>
</evidence>
<sequence>MQMRYRTKLICAACIMPLAALIFSLSWGRYPLSFIKILSILFRTDVFAAVTTADYNIFMNIRLPRTLFVFLSGGAIGLSGVSLQSLFRNPLVAPDIIGVSTGASLGAAIGIVLLHTSAAGIQLCAFAGGIGATLLVLQLSNIGGEHSLIRLVLAGVIINALAGAGVSLIKYMADPLNELPALEFWLMGCFNIITWKKLAAFLPIAVAGCSFIILFRRQLNILSLGDEEAASLGTPVKKMRLLFIITSTLLVASVVSAAGIISWIGLIAPHVIRLLFGNNNYKVAPLSFMCGAALLLFADTVARSLSGNEIPVSIITAVIGAPILAQLMLRRNNDIWIGI</sequence>
<evidence type="ECO:0000256" key="3">
    <source>
        <dbReference type="ARBA" id="ARBA00022448"/>
    </source>
</evidence>
<dbReference type="PANTHER" id="PTHR30472:SF70">
    <property type="entry name" value="MOLYBDATE IMPORT SYSTEM PERMEASE PROTEIN MOLB"/>
    <property type="match status" value="1"/>
</dbReference>
<dbReference type="GO" id="GO:0022857">
    <property type="term" value="F:transmembrane transporter activity"/>
    <property type="evidence" value="ECO:0007669"/>
    <property type="project" value="InterPro"/>
</dbReference>
<feature type="transmembrane region" description="Helical" evidence="8">
    <location>
        <begin position="107"/>
        <end position="136"/>
    </location>
</feature>
<feature type="transmembrane region" description="Helical" evidence="8">
    <location>
        <begin position="310"/>
        <end position="329"/>
    </location>
</feature>
<dbReference type="FunFam" id="1.10.3470.10:FF:000001">
    <property type="entry name" value="Vitamin B12 ABC transporter permease BtuC"/>
    <property type="match status" value="1"/>
</dbReference>
<dbReference type="SUPFAM" id="SSF81345">
    <property type="entry name" value="ABC transporter involved in vitamin B12 uptake, BtuC"/>
    <property type="match status" value="1"/>
</dbReference>